<organism evidence="4 5">
    <name type="scientific">Priestia taiwanensis</name>
    <dbReference type="NCBI Taxonomy" id="1347902"/>
    <lineage>
        <taxon>Bacteria</taxon>
        <taxon>Bacillati</taxon>
        <taxon>Bacillota</taxon>
        <taxon>Bacilli</taxon>
        <taxon>Bacillales</taxon>
        <taxon>Bacillaceae</taxon>
        <taxon>Priestia</taxon>
    </lineage>
</organism>
<dbReference type="AlphaFoldDB" id="A0A917AR73"/>
<proteinExistence type="predicted"/>
<comment type="caution">
    <text evidence="4">The sequence shown here is derived from an EMBL/GenBank/DDBJ whole genome shotgun (WGS) entry which is preliminary data.</text>
</comment>
<dbReference type="EMBL" id="BMFK01000001">
    <property type="protein sequence ID" value="GGE68802.1"/>
    <property type="molecule type" value="Genomic_DNA"/>
</dbReference>
<dbReference type="InterPro" id="IPR000086">
    <property type="entry name" value="NUDIX_hydrolase_dom"/>
</dbReference>
<protein>
    <submittedName>
        <fullName evidence="4">ADP-ribose pyrophosphatase</fullName>
    </submittedName>
</protein>
<comment type="cofactor">
    <cofactor evidence="1">
        <name>Mg(2+)</name>
        <dbReference type="ChEBI" id="CHEBI:18420"/>
    </cofactor>
</comment>
<sequence length="148" mass="17109">MNIRNSIKAVIIKEDSVLLTKNRGASGDFYIFPGGGQDHGEVMHDTLRRECMEELGAEIEVGELLYVREYIGKNHEFAETDAHAHQVEFYFHCTLKDDKLVTPTQPDPKQIGVEWLRIDQLQEYDVYPKRLTNYFIKKTSSIYLGDIN</sequence>
<name>A0A917AR73_9BACI</name>
<evidence type="ECO:0000256" key="1">
    <source>
        <dbReference type="ARBA" id="ARBA00001946"/>
    </source>
</evidence>
<feature type="domain" description="Nudix hydrolase" evidence="3">
    <location>
        <begin position="1"/>
        <end position="144"/>
    </location>
</feature>
<keyword evidence="2" id="KW-0378">Hydrolase</keyword>
<dbReference type="PANTHER" id="PTHR43046">
    <property type="entry name" value="GDP-MANNOSE MANNOSYL HYDROLASE"/>
    <property type="match status" value="1"/>
</dbReference>
<reference evidence="4" key="2">
    <citation type="submission" date="2020-09" db="EMBL/GenBank/DDBJ databases">
        <authorList>
            <person name="Sun Q."/>
            <person name="Zhou Y."/>
        </authorList>
    </citation>
    <scope>NUCLEOTIDE SEQUENCE</scope>
    <source>
        <strain evidence="4">CGMCC 1.12698</strain>
    </source>
</reference>
<dbReference type="SUPFAM" id="SSF55811">
    <property type="entry name" value="Nudix"/>
    <property type="match status" value="1"/>
</dbReference>
<dbReference type="Pfam" id="PF00293">
    <property type="entry name" value="NUDIX"/>
    <property type="match status" value="1"/>
</dbReference>
<reference evidence="4" key="1">
    <citation type="journal article" date="2014" name="Int. J. Syst. Evol. Microbiol.">
        <title>Complete genome sequence of Corynebacterium casei LMG S-19264T (=DSM 44701T), isolated from a smear-ripened cheese.</title>
        <authorList>
            <consortium name="US DOE Joint Genome Institute (JGI-PGF)"/>
            <person name="Walter F."/>
            <person name="Albersmeier A."/>
            <person name="Kalinowski J."/>
            <person name="Ruckert C."/>
        </authorList>
    </citation>
    <scope>NUCLEOTIDE SEQUENCE</scope>
    <source>
        <strain evidence="4">CGMCC 1.12698</strain>
    </source>
</reference>
<dbReference type="InterPro" id="IPR015797">
    <property type="entry name" value="NUDIX_hydrolase-like_dom_sf"/>
</dbReference>
<evidence type="ECO:0000313" key="5">
    <source>
        <dbReference type="Proteomes" id="UP000605259"/>
    </source>
</evidence>
<evidence type="ECO:0000256" key="2">
    <source>
        <dbReference type="ARBA" id="ARBA00022801"/>
    </source>
</evidence>
<dbReference type="Gene3D" id="3.90.79.10">
    <property type="entry name" value="Nucleoside Triphosphate Pyrophosphohydrolase"/>
    <property type="match status" value="1"/>
</dbReference>
<accession>A0A917AR73</accession>
<dbReference type="GO" id="GO:0016787">
    <property type="term" value="F:hydrolase activity"/>
    <property type="evidence" value="ECO:0007669"/>
    <property type="project" value="UniProtKB-KW"/>
</dbReference>
<dbReference type="RefSeq" id="WP_188388084.1">
    <property type="nucleotide sequence ID" value="NZ_BMFK01000001.1"/>
</dbReference>
<evidence type="ECO:0000313" key="4">
    <source>
        <dbReference type="EMBL" id="GGE68802.1"/>
    </source>
</evidence>
<dbReference type="PANTHER" id="PTHR43046:SF14">
    <property type="entry name" value="MUTT_NUDIX FAMILY PROTEIN"/>
    <property type="match status" value="1"/>
</dbReference>
<dbReference type="Proteomes" id="UP000605259">
    <property type="component" value="Unassembled WGS sequence"/>
</dbReference>
<gene>
    <name evidence="4" type="ORF">GCM10007140_18560</name>
</gene>
<keyword evidence="5" id="KW-1185">Reference proteome</keyword>
<dbReference type="PROSITE" id="PS51462">
    <property type="entry name" value="NUDIX"/>
    <property type="match status" value="1"/>
</dbReference>
<dbReference type="CDD" id="cd18880">
    <property type="entry name" value="NUDIX_ADPRase"/>
    <property type="match status" value="1"/>
</dbReference>
<evidence type="ECO:0000259" key="3">
    <source>
        <dbReference type="PROSITE" id="PS51462"/>
    </source>
</evidence>